<dbReference type="RefSeq" id="WP_073716441.1">
    <property type="nucleotide sequence ID" value="NZ_MQVR01000026.1"/>
</dbReference>
<dbReference type="InterPro" id="IPR055878">
    <property type="entry name" value="DUF7455"/>
</dbReference>
<comment type="caution">
    <text evidence="2">The sequence shown here is derived from an EMBL/GenBank/DDBJ whole genome shotgun (WGS) entry which is preliminary data.</text>
</comment>
<dbReference type="Pfam" id="PF24254">
    <property type="entry name" value="DUF7455"/>
    <property type="match status" value="1"/>
</dbReference>
<evidence type="ECO:0000313" key="3">
    <source>
        <dbReference type="Proteomes" id="UP000185628"/>
    </source>
</evidence>
<keyword evidence="3" id="KW-1185">Reference proteome</keyword>
<protein>
    <recommendedName>
        <fullName evidence="1">DUF7455 domain-containing protein</fullName>
    </recommendedName>
</protein>
<gene>
    <name evidence="2" type="ORF">BSZ39_05830</name>
</gene>
<evidence type="ECO:0000313" key="2">
    <source>
        <dbReference type="EMBL" id="OKL54133.1"/>
    </source>
</evidence>
<feature type="domain" description="DUF7455" evidence="1">
    <location>
        <begin position="13"/>
        <end position="64"/>
    </location>
</feature>
<sequence length="69" mass="7386">MTTAPSKELEPMTSADRCDACGARAYLHVGLETGELYFCGHHARTFADSLADRAVIIRDETSKLAGADA</sequence>
<organism evidence="2 3">
    <name type="scientific">Bowdeniella nasicola</name>
    <dbReference type="NCBI Taxonomy" id="208480"/>
    <lineage>
        <taxon>Bacteria</taxon>
        <taxon>Bacillati</taxon>
        <taxon>Actinomycetota</taxon>
        <taxon>Actinomycetes</taxon>
        <taxon>Actinomycetales</taxon>
        <taxon>Actinomycetaceae</taxon>
        <taxon>Bowdeniella</taxon>
    </lineage>
</organism>
<dbReference type="OrthoDB" id="3539048at2"/>
<dbReference type="EMBL" id="MQVR01000026">
    <property type="protein sequence ID" value="OKL54133.1"/>
    <property type="molecule type" value="Genomic_DNA"/>
</dbReference>
<accession>A0A1Q5Q2R2</accession>
<proteinExistence type="predicted"/>
<name>A0A1Q5Q2R2_9ACTO</name>
<evidence type="ECO:0000259" key="1">
    <source>
        <dbReference type="Pfam" id="PF24254"/>
    </source>
</evidence>
<dbReference type="AlphaFoldDB" id="A0A1Q5Q2R2"/>
<reference evidence="3" key="1">
    <citation type="submission" date="2016-12" db="EMBL/GenBank/DDBJ databases">
        <authorList>
            <person name="Meng X."/>
        </authorList>
    </citation>
    <scope>NUCLEOTIDE SEQUENCE [LARGE SCALE GENOMIC DNA]</scope>
    <source>
        <strain evidence="3">DSM 19116</strain>
    </source>
</reference>
<dbReference type="Proteomes" id="UP000185628">
    <property type="component" value="Unassembled WGS sequence"/>
</dbReference>